<evidence type="ECO:0000313" key="6">
    <source>
        <dbReference type="Proteomes" id="UP001652445"/>
    </source>
</evidence>
<dbReference type="InterPro" id="IPR050204">
    <property type="entry name" value="AraC_XylS_family_regulators"/>
</dbReference>
<comment type="caution">
    <text evidence="5">The sequence shown here is derived from an EMBL/GenBank/DDBJ whole genome shotgun (WGS) entry which is preliminary data.</text>
</comment>
<keyword evidence="6" id="KW-1185">Reference proteome</keyword>
<accession>A0ABT2UTX5</accession>
<keyword evidence="2" id="KW-0238">DNA-binding</keyword>
<dbReference type="Gene3D" id="1.10.10.60">
    <property type="entry name" value="Homeodomain-like"/>
    <property type="match status" value="1"/>
</dbReference>
<keyword evidence="3" id="KW-0804">Transcription</keyword>
<evidence type="ECO:0000259" key="4">
    <source>
        <dbReference type="PROSITE" id="PS01124"/>
    </source>
</evidence>
<evidence type="ECO:0000313" key="5">
    <source>
        <dbReference type="EMBL" id="MCU6797486.1"/>
    </source>
</evidence>
<reference evidence="5 6" key="1">
    <citation type="submission" date="2022-09" db="EMBL/GenBank/DDBJ databases">
        <authorList>
            <person name="Han X.L."/>
            <person name="Wang Q."/>
            <person name="Lu T."/>
        </authorList>
    </citation>
    <scope>NUCLEOTIDE SEQUENCE [LARGE SCALE GENOMIC DNA]</scope>
    <source>
        <strain evidence="5 6">WQ 127069</strain>
    </source>
</reference>
<evidence type="ECO:0000256" key="1">
    <source>
        <dbReference type="ARBA" id="ARBA00023015"/>
    </source>
</evidence>
<evidence type="ECO:0000256" key="2">
    <source>
        <dbReference type="ARBA" id="ARBA00023125"/>
    </source>
</evidence>
<gene>
    <name evidence="5" type="ORF">OB236_35715</name>
</gene>
<dbReference type="PROSITE" id="PS01124">
    <property type="entry name" value="HTH_ARAC_FAMILY_2"/>
    <property type="match status" value="1"/>
</dbReference>
<dbReference type="Proteomes" id="UP001652445">
    <property type="component" value="Unassembled WGS sequence"/>
</dbReference>
<dbReference type="EMBL" id="JAOQIO010000121">
    <property type="protein sequence ID" value="MCU6797486.1"/>
    <property type="molecule type" value="Genomic_DNA"/>
</dbReference>
<dbReference type="InterPro" id="IPR018060">
    <property type="entry name" value="HTH_AraC"/>
</dbReference>
<dbReference type="InterPro" id="IPR046532">
    <property type="entry name" value="DUF6597"/>
</dbReference>
<dbReference type="Pfam" id="PF12833">
    <property type="entry name" value="HTH_18"/>
    <property type="match status" value="1"/>
</dbReference>
<evidence type="ECO:0000256" key="3">
    <source>
        <dbReference type="ARBA" id="ARBA00023163"/>
    </source>
</evidence>
<organism evidence="5 6">
    <name type="scientific">Paenibacillus baimaensis</name>
    <dbReference type="NCBI Taxonomy" id="2982185"/>
    <lineage>
        <taxon>Bacteria</taxon>
        <taxon>Bacillati</taxon>
        <taxon>Bacillota</taxon>
        <taxon>Bacilli</taxon>
        <taxon>Bacillales</taxon>
        <taxon>Paenibacillaceae</taxon>
        <taxon>Paenibacillus</taxon>
    </lineage>
</organism>
<proteinExistence type="predicted"/>
<dbReference type="RefSeq" id="WP_262688267.1">
    <property type="nucleotide sequence ID" value="NZ_JAOQIO010000121.1"/>
</dbReference>
<sequence>MQVQMHTLFRPKQASGRVATNRYMEISPSLLLAPYVSCYWLSEPLRQDQDCYHPFKLQHEEAIDRVLPDGCNDIIFEHDLKRNQFRTRYSGFFEGSFTITYDEQHPVRKFGVRFFPGGAHALLGVPLHEFANSLVDIDLVWPGMHNEIGYRVFEEPSSYKSVQIMEQYLLSCMRTHNSMNDSLIYNLLHHIFVTEGKTSVQELANREVISTRQMNRIFYQWIGTSPKRFCEVVRFQAVIDALQSPRMIDGASLALNHGYFDQAHMIRDFKRFYGESPLVAAREFGSMSDFYNP</sequence>
<keyword evidence="1" id="KW-0805">Transcription regulation</keyword>
<dbReference type="PANTHER" id="PTHR46796">
    <property type="entry name" value="HTH-TYPE TRANSCRIPTIONAL ACTIVATOR RHAS-RELATED"/>
    <property type="match status" value="1"/>
</dbReference>
<dbReference type="SMART" id="SM00342">
    <property type="entry name" value="HTH_ARAC"/>
    <property type="match status" value="1"/>
</dbReference>
<dbReference type="PANTHER" id="PTHR46796:SF13">
    <property type="entry name" value="HTH-TYPE TRANSCRIPTIONAL ACTIVATOR RHAS"/>
    <property type="match status" value="1"/>
</dbReference>
<dbReference type="Pfam" id="PF20240">
    <property type="entry name" value="DUF6597"/>
    <property type="match status" value="1"/>
</dbReference>
<name>A0ABT2UTX5_9BACL</name>
<protein>
    <submittedName>
        <fullName evidence="5">Helix-turn-helix domain-containing protein</fullName>
    </submittedName>
</protein>
<feature type="domain" description="HTH araC/xylS-type" evidence="4">
    <location>
        <begin position="182"/>
        <end position="283"/>
    </location>
</feature>